<keyword evidence="4" id="KW-0479">Metal-binding</keyword>
<evidence type="ECO:0000313" key="11">
    <source>
        <dbReference type="Proteomes" id="UP000035996"/>
    </source>
</evidence>
<comment type="caution">
    <text evidence="10">The sequence shown here is derived from an EMBL/GenBank/DDBJ whole genome shotgun (WGS) entry which is preliminary data.</text>
</comment>
<name>A0A0J6CM88_9BACL</name>
<dbReference type="GO" id="GO:0006508">
    <property type="term" value="P:proteolysis"/>
    <property type="evidence" value="ECO:0007669"/>
    <property type="project" value="UniProtKB-KW"/>
</dbReference>
<keyword evidence="5" id="KW-0378">Hydrolase</keyword>
<dbReference type="Gene3D" id="3.40.630.10">
    <property type="entry name" value="Zn peptidases"/>
    <property type="match status" value="1"/>
</dbReference>
<dbReference type="GO" id="GO:0016805">
    <property type="term" value="F:dipeptidase activity"/>
    <property type="evidence" value="ECO:0007669"/>
    <property type="project" value="UniProtKB-KW"/>
</dbReference>
<evidence type="ECO:0000256" key="8">
    <source>
        <dbReference type="ARBA" id="ARBA00023049"/>
    </source>
</evidence>
<dbReference type="Pfam" id="PF01546">
    <property type="entry name" value="Peptidase_M20"/>
    <property type="match status" value="1"/>
</dbReference>
<dbReference type="InterPro" id="IPR001261">
    <property type="entry name" value="ArgE/DapE_CS"/>
</dbReference>
<dbReference type="PANTHER" id="PTHR43808:SF31">
    <property type="entry name" value="N-ACETYL-L-CITRULLINE DEACETYLASE"/>
    <property type="match status" value="1"/>
</dbReference>
<reference evidence="10" key="1">
    <citation type="submission" date="2015-06" db="EMBL/GenBank/DDBJ databases">
        <authorList>
            <person name="Liu B."/>
            <person name="Wang J."/>
            <person name="Zhu Y."/>
            <person name="Liu G."/>
            <person name="Chen Q."/>
            <person name="Zheng C."/>
            <person name="Che J."/>
            <person name="Ge C."/>
            <person name="Shi H."/>
            <person name="Pan Z."/>
            <person name="Liu X."/>
        </authorList>
    </citation>
    <scope>NUCLEOTIDE SEQUENCE [LARGE SCALE GENOMIC DNA]</scope>
    <source>
        <strain evidence="10">DSM 16346</strain>
    </source>
</reference>
<evidence type="ECO:0000256" key="5">
    <source>
        <dbReference type="ARBA" id="ARBA00022801"/>
    </source>
</evidence>
<proteinExistence type="inferred from homology"/>
<dbReference type="Gene3D" id="3.30.70.360">
    <property type="match status" value="2"/>
</dbReference>
<gene>
    <name evidence="10" type="ORF">AB986_15875</name>
</gene>
<dbReference type="GO" id="GO:0008777">
    <property type="term" value="F:acetylornithine deacetylase activity"/>
    <property type="evidence" value="ECO:0007669"/>
    <property type="project" value="TreeGrafter"/>
</dbReference>
<sequence length="469" mass="52536">MSEVNWHEEVLKRKDDLLNDLRGLLKIESVLDEENASDQAPFGTGVREALDYMLALGDRDGYRTKDVKHVSGHLEFGQGEELIGILCHVDVVPAGNGWTTPAFEPDLRDGKLFARGAIDDKGPTIASYWAMNIVKELYPSLSKRVRMIIGTDEESSWRCVDTYFKHEEMPSMGFAPDAVFPIIHAEKGIADFEWIFPVNEGDEKDIILSSFHSGQRLNMVPDYAKAVCKSDENTLFQMKQSFEQFLAQHDLEGQASVETELSLEVHGISVHGSAPEEGINAAFRLAQFLESQELDQNGKAYIEFITTWLVDDSRGERLGVSFEDEITGPLTMNAGTFTYRYSEGGQIGINLRYPVTCQFEDVQKLFEKVTDPLALTMNVLDHMTPHHVPKDHQLIQKLQQVYEKQMGEKADLLSIGGGTYARSLEAGVAFGALFKGKPQLAHQKDEYVEMDDLLKAAAIYAEAIYELAK</sequence>
<dbReference type="InterPro" id="IPR011650">
    <property type="entry name" value="Peptidase_M20_dimer"/>
</dbReference>
<organism evidence="10 11">
    <name type="scientific">Guptibacillus hwajinpoensis</name>
    <dbReference type="NCBI Taxonomy" id="208199"/>
    <lineage>
        <taxon>Bacteria</taxon>
        <taxon>Bacillati</taxon>
        <taxon>Bacillota</taxon>
        <taxon>Bacilli</taxon>
        <taxon>Bacillales</taxon>
        <taxon>Guptibacillaceae</taxon>
        <taxon>Guptibacillus</taxon>
    </lineage>
</organism>
<dbReference type="InterPro" id="IPR036264">
    <property type="entry name" value="Bact_exopeptidase_dim_dom"/>
</dbReference>
<evidence type="ECO:0000256" key="6">
    <source>
        <dbReference type="ARBA" id="ARBA00022833"/>
    </source>
</evidence>
<dbReference type="PANTHER" id="PTHR43808">
    <property type="entry name" value="ACETYLORNITHINE DEACETYLASE"/>
    <property type="match status" value="1"/>
</dbReference>
<keyword evidence="8" id="KW-0482">Metalloprotease</keyword>
<dbReference type="EMBL" id="LELK01000004">
    <property type="protein sequence ID" value="KMM37336.1"/>
    <property type="molecule type" value="Genomic_DNA"/>
</dbReference>
<evidence type="ECO:0000259" key="9">
    <source>
        <dbReference type="Pfam" id="PF07687"/>
    </source>
</evidence>
<comment type="similarity">
    <text evidence="2">Belongs to the peptidase M20A family.</text>
</comment>
<evidence type="ECO:0000256" key="4">
    <source>
        <dbReference type="ARBA" id="ARBA00022723"/>
    </source>
</evidence>
<keyword evidence="6" id="KW-0862">Zinc</keyword>
<evidence type="ECO:0000256" key="3">
    <source>
        <dbReference type="ARBA" id="ARBA00022670"/>
    </source>
</evidence>
<dbReference type="InterPro" id="IPR002933">
    <property type="entry name" value="Peptidase_M20"/>
</dbReference>
<dbReference type="SUPFAM" id="SSF55031">
    <property type="entry name" value="Bacterial exopeptidase dimerisation domain"/>
    <property type="match status" value="1"/>
</dbReference>
<dbReference type="Pfam" id="PF07687">
    <property type="entry name" value="M20_dimer"/>
    <property type="match status" value="1"/>
</dbReference>
<dbReference type="GO" id="GO:0006526">
    <property type="term" value="P:L-arginine biosynthetic process"/>
    <property type="evidence" value="ECO:0007669"/>
    <property type="project" value="TreeGrafter"/>
</dbReference>
<dbReference type="PATRIC" id="fig|157733.3.peg.1260"/>
<keyword evidence="3" id="KW-0645">Protease</keyword>
<keyword evidence="11" id="KW-1185">Reference proteome</keyword>
<dbReference type="NCBIfam" id="TIGR01887">
    <property type="entry name" value="dipeptidaselike"/>
    <property type="match status" value="1"/>
</dbReference>
<dbReference type="GO" id="GO:0008237">
    <property type="term" value="F:metallopeptidase activity"/>
    <property type="evidence" value="ECO:0007669"/>
    <property type="project" value="UniProtKB-KW"/>
</dbReference>
<feature type="domain" description="Peptidase M20 dimerisation" evidence="9">
    <location>
        <begin position="262"/>
        <end position="336"/>
    </location>
</feature>
<dbReference type="Proteomes" id="UP000035996">
    <property type="component" value="Unassembled WGS sequence"/>
</dbReference>
<dbReference type="AlphaFoldDB" id="A0A0J6CM88"/>
<dbReference type="InterPro" id="IPR010964">
    <property type="entry name" value="M20A_pepV-rel"/>
</dbReference>
<protein>
    <submittedName>
        <fullName evidence="10">Dipeptidase PepV</fullName>
    </submittedName>
</protein>
<evidence type="ECO:0000256" key="1">
    <source>
        <dbReference type="ARBA" id="ARBA00001947"/>
    </source>
</evidence>
<evidence type="ECO:0000313" key="10">
    <source>
        <dbReference type="EMBL" id="KMM37336.1"/>
    </source>
</evidence>
<accession>A0A0J6CM88</accession>
<dbReference type="SUPFAM" id="SSF53187">
    <property type="entry name" value="Zn-dependent exopeptidases"/>
    <property type="match status" value="1"/>
</dbReference>
<dbReference type="STRING" id="157733.AB986_15875"/>
<evidence type="ECO:0000256" key="2">
    <source>
        <dbReference type="ARBA" id="ARBA00006247"/>
    </source>
</evidence>
<dbReference type="CDD" id="cd03888">
    <property type="entry name" value="M20_PepV"/>
    <property type="match status" value="1"/>
</dbReference>
<evidence type="ECO:0000256" key="7">
    <source>
        <dbReference type="ARBA" id="ARBA00022997"/>
    </source>
</evidence>
<dbReference type="PROSITE" id="PS00759">
    <property type="entry name" value="ARGE_DAPE_CPG2_2"/>
    <property type="match status" value="1"/>
</dbReference>
<dbReference type="InterPro" id="IPR050072">
    <property type="entry name" value="Peptidase_M20A"/>
</dbReference>
<dbReference type="NCBIfam" id="NF005591">
    <property type="entry name" value="PRK07318.1"/>
    <property type="match status" value="1"/>
</dbReference>
<dbReference type="GO" id="GO:0008270">
    <property type="term" value="F:zinc ion binding"/>
    <property type="evidence" value="ECO:0007669"/>
    <property type="project" value="InterPro"/>
</dbReference>
<comment type="cofactor">
    <cofactor evidence="1">
        <name>Zn(2+)</name>
        <dbReference type="ChEBI" id="CHEBI:29105"/>
    </cofactor>
</comment>
<keyword evidence="7" id="KW-0224">Dipeptidase</keyword>
<dbReference type="OrthoDB" id="9761532at2"/>
<dbReference type="RefSeq" id="WP_048312254.1">
    <property type="nucleotide sequence ID" value="NZ_CP119526.1"/>
</dbReference>